<accession>A0A0A9DU64</accession>
<proteinExistence type="predicted"/>
<sequence length="88" mass="9739">MSAPAPVGKGSRSRPRRAPVGKGSRSRLPPTGFLPASTRIFFMPIAILNRDAFTWIQILCLYALKAKGNIDSSLDEQYHKCTVHRNTV</sequence>
<reference evidence="2" key="2">
    <citation type="journal article" date="2015" name="Data Brief">
        <title>Shoot transcriptome of the giant reed, Arundo donax.</title>
        <authorList>
            <person name="Barrero R.A."/>
            <person name="Guerrero F.D."/>
            <person name="Moolhuijzen P."/>
            <person name="Goolsby J.A."/>
            <person name="Tidwell J."/>
            <person name="Bellgard S.E."/>
            <person name="Bellgard M.I."/>
        </authorList>
    </citation>
    <scope>NUCLEOTIDE SEQUENCE</scope>
    <source>
        <tissue evidence="2">Shoot tissue taken approximately 20 cm above the soil surface</tissue>
    </source>
</reference>
<evidence type="ECO:0000313" key="2">
    <source>
        <dbReference type="EMBL" id="JAD89185.1"/>
    </source>
</evidence>
<name>A0A0A9DU64_ARUDO</name>
<protein>
    <submittedName>
        <fullName evidence="2">Uncharacterized protein</fullName>
    </submittedName>
</protein>
<feature type="region of interest" description="Disordered" evidence="1">
    <location>
        <begin position="1"/>
        <end position="32"/>
    </location>
</feature>
<dbReference type="AlphaFoldDB" id="A0A0A9DU64"/>
<organism evidence="2">
    <name type="scientific">Arundo donax</name>
    <name type="common">Giant reed</name>
    <name type="synonym">Donax arundinaceus</name>
    <dbReference type="NCBI Taxonomy" id="35708"/>
    <lineage>
        <taxon>Eukaryota</taxon>
        <taxon>Viridiplantae</taxon>
        <taxon>Streptophyta</taxon>
        <taxon>Embryophyta</taxon>
        <taxon>Tracheophyta</taxon>
        <taxon>Spermatophyta</taxon>
        <taxon>Magnoliopsida</taxon>
        <taxon>Liliopsida</taxon>
        <taxon>Poales</taxon>
        <taxon>Poaceae</taxon>
        <taxon>PACMAD clade</taxon>
        <taxon>Arundinoideae</taxon>
        <taxon>Arundineae</taxon>
        <taxon>Arundo</taxon>
    </lineage>
</organism>
<dbReference type="EMBL" id="GBRH01208710">
    <property type="protein sequence ID" value="JAD89185.1"/>
    <property type="molecule type" value="Transcribed_RNA"/>
</dbReference>
<evidence type="ECO:0000256" key="1">
    <source>
        <dbReference type="SAM" id="MobiDB-lite"/>
    </source>
</evidence>
<reference evidence="2" key="1">
    <citation type="submission" date="2014-09" db="EMBL/GenBank/DDBJ databases">
        <authorList>
            <person name="Magalhaes I.L.F."/>
            <person name="Oliveira U."/>
            <person name="Santos F.R."/>
            <person name="Vidigal T.H.D.A."/>
            <person name="Brescovit A.D."/>
            <person name="Santos A.J."/>
        </authorList>
    </citation>
    <scope>NUCLEOTIDE SEQUENCE</scope>
    <source>
        <tissue evidence="2">Shoot tissue taken approximately 20 cm above the soil surface</tissue>
    </source>
</reference>